<sequence>MLEEDELPHSSGNIVMMPPHDGDENFGQEDEMSPDNLPPTQLRAPAEIHVLSQDYDSDDENIPLAQLASKKTKHLTKVTKLYYWTDNHIPYK</sequence>
<name>A0ACB9SS96_HOLOL</name>
<evidence type="ECO:0000313" key="2">
    <source>
        <dbReference type="Proteomes" id="UP001056778"/>
    </source>
</evidence>
<reference evidence="1" key="1">
    <citation type="submission" date="2022-04" db="EMBL/GenBank/DDBJ databases">
        <title>Chromosome-scale genome assembly of Holotrichia oblita Faldermann.</title>
        <authorList>
            <person name="Rongchong L."/>
        </authorList>
    </citation>
    <scope>NUCLEOTIDE SEQUENCE</scope>
    <source>
        <strain evidence="1">81SQS9</strain>
    </source>
</reference>
<evidence type="ECO:0000313" key="1">
    <source>
        <dbReference type="EMBL" id="KAI4456889.1"/>
    </source>
</evidence>
<keyword evidence="2" id="KW-1185">Reference proteome</keyword>
<organism evidence="1 2">
    <name type="scientific">Holotrichia oblita</name>
    <name type="common">Chafer beetle</name>
    <dbReference type="NCBI Taxonomy" id="644536"/>
    <lineage>
        <taxon>Eukaryota</taxon>
        <taxon>Metazoa</taxon>
        <taxon>Ecdysozoa</taxon>
        <taxon>Arthropoda</taxon>
        <taxon>Hexapoda</taxon>
        <taxon>Insecta</taxon>
        <taxon>Pterygota</taxon>
        <taxon>Neoptera</taxon>
        <taxon>Endopterygota</taxon>
        <taxon>Coleoptera</taxon>
        <taxon>Polyphaga</taxon>
        <taxon>Scarabaeiformia</taxon>
        <taxon>Scarabaeidae</taxon>
        <taxon>Melolonthinae</taxon>
        <taxon>Holotrichia</taxon>
    </lineage>
</organism>
<dbReference type="EMBL" id="CM043022">
    <property type="protein sequence ID" value="KAI4456889.1"/>
    <property type="molecule type" value="Genomic_DNA"/>
</dbReference>
<dbReference type="Proteomes" id="UP001056778">
    <property type="component" value="Chromosome 8"/>
</dbReference>
<protein>
    <submittedName>
        <fullName evidence="1">Uncharacterized protein</fullName>
    </submittedName>
</protein>
<gene>
    <name evidence="1" type="ORF">MML48_8g00008802</name>
</gene>
<comment type="caution">
    <text evidence="1">The sequence shown here is derived from an EMBL/GenBank/DDBJ whole genome shotgun (WGS) entry which is preliminary data.</text>
</comment>
<proteinExistence type="predicted"/>
<accession>A0ACB9SS96</accession>